<proteinExistence type="predicted"/>
<accession>A0A0A8YEH2</accession>
<reference evidence="2" key="2">
    <citation type="journal article" date="2015" name="Data Brief">
        <title>Shoot transcriptome of the giant reed, Arundo donax.</title>
        <authorList>
            <person name="Barrero R.A."/>
            <person name="Guerrero F.D."/>
            <person name="Moolhuijzen P."/>
            <person name="Goolsby J.A."/>
            <person name="Tidwell J."/>
            <person name="Bellgard S.E."/>
            <person name="Bellgard M.I."/>
        </authorList>
    </citation>
    <scope>NUCLEOTIDE SEQUENCE</scope>
    <source>
        <tissue evidence="2">Shoot tissue taken approximately 20 cm above the soil surface</tissue>
    </source>
</reference>
<evidence type="ECO:0000256" key="1">
    <source>
        <dbReference type="SAM" id="MobiDB-lite"/>
    </source>
</evidence>
<organism evidence="2">
    <name type="scientific">Arundo donax</name>
    <name type="common">Giant reed</name>
    <name type="synonym">Donax arundinaceus</name>
    <dbReference type="NCBI Taxonomy" id="35708"/>
    <lineage>
        <taxon>Eukaryota</taxon>
        <taxon>Viridiplantae</taxon>
        <taxon>Streptophyta</taxon>
        <taxon>Embryophyta</taxon>
        <taxon>Tracheophyta</taxon>
        <taxon>Spermatophyta</taxon>
        <taxon>Magnoliopsida</taxon>
        <taxon>Liliopsida</taxon>
        <taxon>Poales</taxon>
        <taxon>Poaceae</taxon>
        <taxon>PACMAD clade</taxon>
        <taxon>Arundinoideae</taxon>
        <taxon>Arundineae</taxon>
        <taxon>Arundo</taxon>
    </lineage>
</organism>
<evidence type="ECO:0000313" key="2">
    <source>
        <dbReference type="EMBL" id="JAD24033.1"/>
    </source>
</evidence>
<reference evidence="2" key="1">
    <citation type="submission" date="2014-09" db="EMBL/GenBank/DDBJ databases">
        <authorList>
            <person name="Magalhaes I.L.F."/>
            <person name="Oliveira U."/>
            <person name="Santos F.R."/>
            <person name="Vidigal T.H.D.A."/>
            <person name="Brescovit A.D."/>
            <person name="Santos A.J."/>
        </authorList>
    </citation>
    <scope>NUCLEOTIDE SEQUENCE</scope>
    <source>
        <tissue evidence="2">Shoot tissue taken approximately 20 cm above the soil surface</tissue>
    </source>
</reference>
<name>A0A0A8YEH2_ARUDO</name>
<feature type="region of interest" description="Disordered" evidence="1">
    <location>
        <begin position="1"/>
        <end position="36"/>
    </location>
</feature>
<dbReference type="EMBL" id="GBRH01273862">
    <property type="protein sequence ID" value="JAD24033.1"/>
    <property type="molecule type" value="Transcribed_RNA"/>
</dbReference>
<sequence length="36" mass="3708">MSTLGAEPSPPRDHKMGSSLGEASPDRLIDPLSNSG</sequence>
<dbReference type="AlphaFoldDB" id="A0A0A8YEH2"/>
<protein>
    <submittedName>
        <fullName evidence="2">Uncharacterized protein</fullName>
    </submittedName>
</protein>